<dbReference type="EMBL" id="JNVM01000011">
    <property type="protein sequence ID" value="KEQ25273.1"/>
    <property type="molecule type" value="Genomic_DNA"/>
</dbReference>
<evidence type="ECO:0000313" key="2">
    <source>
        <dbReference type="Proteomes" id="UP000028123"/>
    </source>
</evidence>
<name>A0A081P3K0_9BACL</name>
<dbReference type="SUPFAM" id="SSF160214">
    <property type="entry name" value="FlaG-like"/>
    <property type="match status" value="1"/>
</dbReference>
<gene>
    <name evidence="1" type="ORF">ET33_04235</name>
</gene>
<dbReference type="Gene3D" id="3.30.160.170">
    <property type="entry name" value="FlaG-like"/>
    <property type="match status" value="1"/>
</dbReference>
<dbReference type="InterPro" id="IPR035924">
    <property type="entry name" value="FlaG-like_sf"/>
</dbReference>
<accession>A0A081P3K0</accession>
<dbReference type="PANTHER" id="PTHR37166">
    <property type="entry name" value="PROTEIN FLAG"/>
    <property type="match status" value="1"/>
</dbReference>
<proteinExistence type="predicted"/>
<organism evidence="1 2">
    <name type="scientific">Paenibacillus tyrfis</name>
    <dbReference type="NCBI Taxonomy" id="1501230"/>
    <lineage>
        <taxon>Bacteria</taxon>
        <taxon>Bacillati</taxon>
        <taxon>Bacillota</taxon>
        <taxon>Bacilli</taxon>
        <taxon>Bacillales</taxon>
        <taxon>Paenibacillaceae</taxon>
        <taxon>Paenibacillus</taxon>
    </lineage>
</organism>
<dbReference type="InterPro" id="IPR005186">
    <property type="entry name" value="FlaG"/>
</dbReference>
<evidence type="ECO:0008006" key="3">
    <source>
        <dbReference type="Google" id="ProtNLM"/>
    </source>
</evidence>
<evidence type="ECO:0000313" key="1">
    <source>
        <dbReference type="EMBL" id="KEQ25273.1"/>
    </source>
</evidence>
<dbReference type="PANTHER" id="PTHR37166:SF1">
    <property type="entry name" value="PROTEIN FLAG"/>
    <property type="match status" value="1"/>
</dbReference>
<protein>
    <recommendedName>
        <fullName evidence="3">Flagellar protein FlaG</fullName>
    </recommendedName>
</protein>
<dbReference type="AlphaFoldDB" id="A0A081P3K0"/>
<comment type="caution">
    <text evidence="1">The sequence shown here is derived from an EMBL/GenBank/DDBJ whole genome shotgun (WGS) entry which is preliminary data.</text>
</comment>
<keyword evidence="2" id="KW-1185">Reference proteome</keyword>
<dbReference type="Proteomes" id="UP000028123">
    <property type="component" value="Unassembled WGS sequence"/>
</dbReference>
<reference evidence="1 2" key="1">
    <citation type="submission" date="2014-06" db="EMBL/GenBank/DDBJ databases">
        <title>Draft genome sequence of Paenibacillus sp. MSt1.</title>
        <authorList>
            <person name="Aw Y.K."/>
            <person name="Ong K.S."/>
            <person name="Gan H.M."/>
            <person name="Lee S.M."/>
        </authorList>
    </citation>
    <scope>NUCLEOTIDE SEQUENCE [LARGE SCALE GENOMIC DNA]</scope>
    <source>
        <strain evidence="1 2">MSt1</strain>
    </source>
</reference>
<dbReference type="Pfam" id="PF03646">
    <property type="entry name" value="FlaG"/>
    <property type="match status" value="1"/>
</dbReference>
<sequence length="127" mass="14054">MPSSTNMTGMTGSVKNGTDSAVQIESYGSVGYVPNISSSATELLKKEKFELSISEEAVVKAIQKANKALQGVEKRFEYRVHQQTGEIMVKVLNQETNELIREIPPEKLLDLVAKLQDICGIIIDEKR</sequence>
<dbReference type="eggNOG" id="COG1334">
    <property type="taxonomic scope" value="Bacteria"/>
</dbReference>